<dbReference type="InParanoid" id="D7DSZ5"/>
<evidence type="ECO:0000313" key="1">
    <source>
        <dbReference type="EMBL" id="ADI36255.1"/>
    </source>
</evidence>
<dbReference type="HOGENOM" id="CLU_738922_0_0_2"/>
<dbReference type="KEGG" id="mvo:Mvol_0596"/>
<organism evidence="1 2">
    <name type="scientific">Methanococcus voltae (strain ATCC BAA-1334 / A3)</name>
    <dbReference type="NCBI Taxonomy" id="456320"/>
    <lineage>
        <taxon>Archaea</taxon>
        <taxon>Methanobacteriati</taxon>
        <taxon>Methanobacteriota</taxon>
        <taxon>Methanomada group</taxon>
        <taxon>Methanococci</taxon>
        <taxon>Methanococcales</taxon>
        <taxon>Methanococcaceae</taxon>
        <taxon>Methanococcus</taxon>
    </lineage>
</organism>
<dbReference type="OrthoDB" id="61799at2157"/>
<gene>
    <name evidence="1" type="ordered locus">Mvol_0596</name>
</gene>
<reference evidence="1 2" key="1">
    <citation type="submission" date="2010-05" db="EMBL/GenBank/DDBJ databases">
        <title>Complete sequence of Methanococcus voltae A3.</title>
        <authorList>
            <consortium name="US DOE Joint Genome Institute"/>
            <person name="Lucas S."/>
            <person name="Copeland A."/>
            <person name="Lapidus A."/>
            <person name="Cheng J.-F."/>
            <person name="Bruce D."/>
            <person name="Goodwin L."/>
            <person name="Pitluck S."/>
            <person name="Lowry S."/>
            <person name="Clum A."/>
            <person name="Land M."/>
            <person name="Hauser L."/>
            <person name="Kyrpides N."/>
            <person name="Mikhailova N."/>
            <person name="Whitman W.B."/>
            <person name="Woyke T."/>
        </authorList>
    </citation>
    <scope>NUCLEOTIDE SEQUENCE [LARGE SCALE GENOMIC DNA]</scope>
    <source>
        <strain evidence="2">ATCC BAA-1334 / A3</strain>
    </source>
</reference>
<dbReference type="EMBL" id="CP002057">
    <property type="protein sequence ID" value="ADI36255.1"/>
    <property type="molecule type" value="Genomic_DNA"/>
</dbReference>
<accession>D7DSZ5</accession>
<keyword evidence="2" id="KW-1185">Reference proteome</keyword>
<name>D7DSZ5_METV3</name>
<dbReference type="AlphaFoldDB" id="D7DSZ5"/>
<protein>
    <submittedName>
        <fullName evidence="1">Uncharacterized protein</fullName>
    </submittedName>
</protein>
<evidence type="ECO:0000313" key="2">
    <source>
        <dbReference type="Proteomes" id="UP000007722"/>
    </source>
</evidence>
<sequence length="374" mass="44540">MYRFKIKDNSKGMVSYHISYCYEKEQELDIINNKKSNNNKNKNKKNDKKHLKNYDYDLIFDDEFVQIMGDLNSEENFNNYVDIVVNSINYEFDEKFLKESVLIKIPTFYNIINKNMSIGADEIKADALNDNFCDEIFKYVRFNNLYDINIENNNLKNHIFRKNVILFNLLDIETEYLKNLKNNLKRNGAKNVIFISFFKLLGSPKDLLEQLTKEVILQELNVIPRNDLNSVKYDWREYYIEQLRKDSALCINLINSLNKPKLQKLSDILSKKLEYFPKDPNLNLSLAIINILKKYNNVDELNNLSFTNNEEIEYYDNYVGNYIKNGLTEFNEFIAEYFVLYINLKFEKNIILKNKMLQPIMDGYIQSLAKYDDE</sequence>
<proteinExistence type="predicted"/>
<dbReference type="Proteomes" id="UP000007722">
    <property type="component" value="Chromosome"/>
</dbReference>